<proteinExistence type="predicted"/>
<dbReference type="EMBL" id="FTLG01000033">
    <property type="protein sequence ID" value="SIP71902.1"/>
    <property type="molecule type" value="Genomic_DNA"/>
</dbReference>
<reference evidence="3" key="2">
    <citation type="submission" date="2016-12" db="EMBL/GenBank/DDBJ databases">
        <authorList>
            <person name="Gaudriault S."/>
        </authorList>
    </citation>
    <scope>NUCLEOTIDE SEQUENCE [LARGE SCALE GENOMIC DNA]</scope>
    <source>
        <strain evidence="3">HGB1681 (deposited as PTA-6826 in the American Type Culture Collection)</strain>
    </source>
</reference>
<reference evidence="2" key="1">
    <citation type="submission" date="2016-12" db="EMBL/GenBank/DDBJ databases">
        <authorList>
            <person name="Song W.-J."/>
            <person name="Kurnit D.M."/>
        </authorList>
    </citation>
    <scope>NUCLEOTIDE SEQUENCE [LARGE SCALE GENOMIC DNA]</scope>
    <source>
        <strain evidence="2">HGB1681</strain>
    </source>
</reference>
<organism evidence="2 3">
    <name type="scientific">Xenorhabdus innexi</name>
    <dbReference type="NCBI Taxonomy" id="290109"/>
    <lineage>
        <taxon>Bacteria</taxon>
        <taxon>Pseudomonadati</taxon>
        <taxon>Pseudomonadota</taxon>
        <taxon>Gammaproteobacteria</taxon>
        <taxon>Enterobacterales</taxon>
        <taxon>Morganellaceae</taxon>
        <taxon>Xenorhabdus</taxon>
    </lineage>
</organism>
<gene>
    <name evidence="1" type="ORF">Xinn_00953</name>
    <name evidence="2" type="ORF">XIS1_1280032</name>
</gene>
<sequence length="255" mass="29215">MKYLKFFPEGFYLFEDVPHNATGEPRLTIVGHGVEFEIFGHAIPTGHLGTLGLGGSSFQMGPRKLVSILNQYVGNDLGNYRHIRLLICYAGDKLWYRGGISFAGRFSQLLPNPDRVIVEAYKGKVVINTADYDTITRGFAHHYKQEGRFVAANRKIFLAALERKPVRFLRYDERPKDLLTSVYPHDVNRMLFGLSSRFDKGYGITIDEIKRKLWDSFVNIEKRFDSCEPVQLPFVLSSRVFFCNGKSSTNINDFR</sequence>
<keyword evidence="4" id="KW-1185">Reference proteome</keyword>
<evidence type="ECO:0000313" key="4">
    <source>
        <dbReference type="Proteomes" id="UP000224871"/>
    </source>
</evidence>
<dbReference type="Proteomes" id="UP000196435">
    <property type="component" value="Unassembled WGS sequence"/>
</dbReference>
<dbReference type="OrthoDB" id="6443989at2"/>
<dbReference type="RefSeq" id="WP_086955199.1">
    <property type="nucleotide sequence ID" value="NZ_CAWNQC010000281.1"/>
</dbReference>
<evidence type="ECO:0000313" key="3">
    <source>
        <dbReference type="Proteomes" id="UP000196435"/>
    </source>
</evidence>
<protein>
    <submittedName>
        <fullName evidence="2">Uncharacterized protein</fullName>
    </submittedName>
</protein>
<accession>A0A1N6MST8</accession>
<evidence type="ECO:0000313" key="1">
    <source>
        <dbReference type="EMBL" id="PHM37280.1"/>
    </source>
</evidence>
<dbReference type="AlphaFoldDB" id="A0A1N6MST8"/>
<evidence type="ECO:0000313" key="2">
    <source>
        <dbReference type="EMBL" id="SIP71902.1"/>
    </source>
</evidence>
<dbReference type="Proteomes" id="UP000224871">
    <property type="component" value="Unassembled WGS sequence"/>
</dbReference>
<reference evidence="1 4" key="3">
    <citation type="journal article" date="2017" name="Nat. Microbiol.">
        <title>Natural product diversity associated with the nematode symbionts Photorhabdus and Xenorhabdus.</title>
        <authorList>
            <person name="Tobias N.J."/>
            <person name="Wolff H."/>
            <person name="Djahanschiri B."/>
            <person name="Grundmann F."/>
            <person name="Kronenwerth M."/>
            <person name="Shi Y.M."/>
            <person name="Simonyi S."/>
            <person name="Grun P."/>
            <person name="Shapiro-Ilan D."/>
            <person name="Pidot S.J."/>
            <person name="Stinear T.P."/>
            <person name="Ebersberger I."/>
            <person name="Bode H.B."/>
        </authorList>
    </citation>
    <scope>NUCLEOTIDE SEQUENCE [LARGE SCALE GENOMIC DNA]</scope>
    <source>
        <strain evidence="1 4">DSM 16336</strain>
    </source>
</reference>
<name>A0A1N6MST8_9GAMM</name>
<dbReference type="EMBL" id="NIBU01000008">
    <property type="protein sequence ID" value="PHM37280.1"/>
    <property type="molecule type" value="Genomic_DNA"/>
</dbReference>